<feature type="transmembrane region" description="Helical" evidence="5">
    <location>
        <begin position="15"/>
        <end position="36"/>
    </location>
</feature>
<proteinExistence type="predicted"/>
<evidence type="ECO:0008006" key="8">
    <source>
        <dbReference type="Google" id="ProtNLM"/>
    </source>
</evidence>
<evidence type="ECO:0000256" key="3">
    <source>
        <dbReference type="ARBA" id="ARBA00022989"/>
    </source>
</evidence>
<evidence type="ECO:0000256" key="4">
    <source>
        <dbReference type="ARBA" id="ARBA00023136"/>
    </source>
</evidence>
<evidence type="ECO:0000256" key="5">
    <source>
        <dbReference type="SAM" id="Phobius"/>
    </source>
</evidence>
<organism evidence="6 7">
    <name type="scientific">Nocardia rhizosphaerihabitans</name>
    <dbReference type="NCBI Taxonomy" id="1691570"/>
    <lineage>
        <taxon>Bacteria</taxon>
        <taxon>Bacillati</taxon>
        <taxon>Actinomycetota</taxon>
        <taxon>Actinomycetes</taxon>
        <taxon>Mycobacteriales</taxon>
        <taxon>Nocardiaceae</taxon>
        <taxon>Nocardia</taxon>
    </lineage>
</organism>
<reference evidence="7" key="1">
    <citation type="journal article" date="2019" name="Int. J. Syst. Evol. Microbiol.">
        <title>The Global Catalogue of Microorganisms (GCM) 10K type strain sequencing project: providing services to taxonomists for standard genome sequencing and annotation.</title>
        <authorList>
            <consortium name="The Broad Institute Genomics Platform"/>
            <consortium name="The Broad Institute Genome Sequencing Center for Infectious Disease"/>
            <person name="Wu L."/>
            <person name="Ma J."/>
        </authorList>
    </citation>
    <scope>NUCLEOTIDE SEQUENCE [LARGE SCALE GENOMIC DNA]</scope>
    <source>
        <strain evidence="7">CGMCC 4.7329</strain>
    </source>
</reference>
<evidence type="ECO:0000256" key="2">
    <source>
        <dbReference type="ARBA" id="ARBA00022692"/>
    </source>
</evidence>
<keyword evidence="7" id="KW-1185">Reference proteome</keyword>
<protein>
    <recommendedName>
        <fullName evidence="8">ABC transporter permease</fullName>
    </recommendedName>
</protein>
<sequence length="109" mass="12351">MLLVGRYTVRFDRRATTVTAILLGLVVVLVLVSHMVGEYMVGPRALWDVVTGHPRRRLDRFFVVDRRLPRELVTPELVREVFDLDCVVIDDPLTGAPMIVPGRRSGSRP</sequence>
<name>A0ABQ2K5I0_9NOCA</name>
<dbReference type="Gene3D" id="1.10.3470.10">
    <property type="entry name" value="ABC transporter involved in vitamin B12 uptake, BtuC"/>
    <property type="match status" value="1"/>
</dbReference>
<comment type="caution">
    <text evidence="6">The sequence shown here is derived from an EMBL/GenBank/DDBJ whole genome shotgun (WGS) entry which is preliminary data.</text>
</comment>
<keyword evidence="4 5" id="KW-0472">Membrane</keyword>
<evidence type="ECO:0000256" key="1">
    <source>
        <dbReference type="ARBA" id="ARBA00004141"/>
    </source>
</evidence>
<evidence type="ECO:0000313" key="7">
    <source>
        <dbReference type="Proteomes" id="UP000658127"/>
    </source>
</evidence>
<comment type="subcellular location">
    <subcellularLocation>
        <location evidence="1">Membrane</location>
        <topology evidence="1">Multi-pass membrane protein</topology>
    </subcellularLocation>
</comment>
<evidence type="ECO:0000313" key="6">
    <source>
        <dbReference type="EMBL" id="GGN66887.1"/>
    </source>
</evidence>
<dbReference type="Proteomes" id="UP000658127">
    <property type="component" value="Unassembled WGS sequence"/>
</dbReference>
<accession>A0ABQ2K5I0</accession>
<dbReference type="RefSeq" id="WP_189022837.1">
    <property type="nucleotide sequence ID" value="NZ_BMNE01000001.1"/>
</dbReference>
<keyword evidence="2 5" id="KW-0812">Transmembrane</keyword>
<keyword evidence="3 5" id="KW-1133">Transmembrane helix</keyword>
<gene>
    <name evidence="6" type="ORF">GCM10011610_02350</name>
</gene>
<dbReference type="EMBL" id="BMNE01000001">
    <property type="protein sequence ID" value="GGN66887.1"/>
    <property type="molecule type" value="Genomic_DNA"/>
</dbReference>
<dbReference type="InterPro" id="IPR037294">
    <property type="entry name" value="ABC_BtuC-like"/>
</dbReference>